<dbReference type="RefSeq" id="WP_145890374.1">
    <property type="nucleotide sequence ID" value="NZ_VOBQ01000002.1"/>
</dbReference>
<proteinExistence type="predicted"/>
<reference evidence="2 3" key="1">
    <citation type="submission" date="2019-07" db="EMBL/GenBank/DDBJ databases">
        <title>Caenimonas sedimenti sp. nov., isolated from activated sludge.</title>
        <authorList>
            <person name="Xu J."/>
        </authorList>
    </citation>
    <scope>NUCLEOTIDE SEQUENCE [LARGE SCALE GENOMIC DNA]</scope>
    <source>
        <strain evidence="2 3">HX-9-20</strain>
    </source>
</reference>
<evidence type="ECO:0000256" key="1">
    <source>
        <dbReference type="SAM" id="SignalP"/>
    </source>
</evidence>
<feature type="signal peptide" evidence="1">
    <location>
        <begin position="1"/>
        <end position="19"/>
    </location>
</feature>
<keyword evidence="3" id="KW-1185">Reference proteome</keyword>
<comment type="caution">
    <text evidence="2">The sequence shown here is derived from an EMBL/GenBank/DDBJ whole genome shotgun (WGS) entry which is preliminary data.</text>
</comment>
<dbReference type="EMBL" id="VOBQ01000002">
    <property type="protein sequence ID" value="TWO72996.1"/>
    <property type="molecule type" value="Genomic_DNA"/>
</dbReference>
<organism evidence="2 3">
    <name type="scientific">Caenimonas sedimenti</name>
    <dbReference type="NCBI Taxonomy" id="2596921"/>
    <lineage>
        <taxon>Bacteria</taxon>
        <taxon>Pseudomonadati</taxon>
        <taxon>Pseudomonadota</taxon>
        <taxon>Betaproteobacteria</taxon>
        <taxon>Burkholderiales</taxon>
        <taxon>Comamonadaceae</taxon>
        <taxon>Caenimonas</taxon>
    </lineage>
</organism>
<accession>A0A562ZX78</accession>
<dbReference type="OrthoDB" id="8854097at2"/>
<evidence type="ECO:0000313" key="2">
    <source>
        <dbReference type="EMBL" id="TWO72996.1"/>
    </source>
</evidence>
<dbReference type="AlphaFoldDB" id="A0A562ZX78"/>
<feature type="chain" id="PRO_5021775268" description="DUF2946 domain-containing protein" evidence="1">
    <location>
        <begin position="20"/>
        <end position="117"/>
    </location>
</feature>
<keyword evidence="1" id="KW-0732">Signal</keyword>
<evidence type="ECO:0008006" key="4">
    <source>
        <dbReference type="Google" id="ProtNLM"/>
    </source>
</evidence>
<name>A0A562ZX78_9BURK</name>
<dbReference type="Proteomes" id="UP000318199">
    <property type="component" value="Unassembled WGS sequence"/>
</dbReference>
<evidence type="ECO:0000313" key="3">
    <source>
        <dbReference type="Proteomes" id="UP000318199"/>
    </source>
</evidence>
<protein>
    <recommendedName>
        <fullName evidence="4">DUF2946 domain-containing protein</fullName>
    </recommendedName>
</protein>
<sequence>MRTLVLILMIALLPMRMWAAEGMAVRMAADQTASAAGVTAMESMPEDCPMMAKAKAGSEDGAPQAATHCMACHLCAASACLPELAFEQGPAPTGPPVASGLSFASAELARDLRPPIS</sequence>
<gene>
    <name evidence="2" type="ORF">FN976_01795</name>
</gene>